<dbReference type="Proteomes" id="UP000270924">
    <property type="component" value="Unassembled WGS sequence"/>
</dbReference>
<evidence type="ECO:0000313" key="2">
    <source>
        <dbReference type="Proteomes" id="UP000270924"/>
    </source>
</evidence>
<evidence type="ECO:0000313" key="1">
    <source>
        <dbReference type="EMBL" id="VDM08684.1"/>
    </source>
</evidence>
<dbReference type="AlphaFoldDB" id="A0A3P7DY53"/>
<dbReference type="InParanoid" id="A0A3P7DY53"/>
<accession>A0A3P7DY53</accession>
<organism evidence="1 2">
    <name type="scientific">Wuchereria bancrofti</name>
    <dbReference type="NCBI Taxonomy" id="6293"/>
    <lineage>
        <taxon>Eukaryota</taxon>
        <taxon>Metazoa</taxon>
        <taxon>Ecdysozoa</taxon>
        <taxon>Nematoda</taxon>
        <taxon>Chromadorea</taxon>
        <taxon>Rhabditida</taxon>
        <taxon>Spirurina</taxon>
        <taxon>Spiruromorpha</taxon>
        <taxon>Filarioidea</taxon>
        <taxon>Onchocercidae</taxon>
        <taxon>Wuchereria</taxon>
    </lineage>
</organism>
<reference evidence="1 2" key="1">
    <citation type="submission" date="2018-11" db="EMBL/GenBank/DDBJ databases">
        <authorList>
            <consortium name="Pathogen Informatics"/>
        </authorList>
    </citation>
    <scope>NUCLEOTIDE SEQUENCE [LARGE SCALE GENOMIC DNA]</scope>
</reference>
<keyword evidence="2" id="KW-1185">Reference proteome</keyword>
<gene>
    <name evidence="1" type="ORF">WBA_LOCUS2070</name>
</gene>
<proteinExistence type="predicted"/>
<dbReference type="EMBL" id="UYWW01000517">
    <property type="protein sequence ID" value="VDM08684.1"/>
    <property type="molecule type" value="Genomic_DNA"/>
</dbReference>
<name>A0A3P7DY53_WUCBA</name>
<sequence length="90" mass="10221">MSDKWHYSTLAFPAPSISRKQSVIASDHAQEKLTDQLNQRTTAGPMDKPSAHLRCLLINFAFPTPSIPKNIPLLQMIMREKTYRVASRII</sequence>
<protein>
    <submittedName>
        <fullName evidence="1">Uncharacterized protein</fullName>
    </submittedName>
</protein>